<gene>
    <name evidence="1" type="ORF">PSON_ATCC_30995.1.T0730055</name>
</gene>
<dbReference type="AlphaFoldDB" id="A0A8S1PAJ9"/>
<dbReference type="EMBL" id="CAJJDN010000073">
    <property type="protein sequence ID" value="CAD8100075.1"/>
    <property type="molecule type" value="Genomic_DNA"/>
</dbReference>
<comment type="caution">
    <text evidence="1">The sequence shown here is derived from an EMBL/GenBank/DDBJ whole genome shotgun (WGS) entry which is preliminary data.</text>
</comment>
<sequence>MNQNTINQIKKQNKQKNSTHIHQNIINNENINSIKISIAILICSEYYQKTQRTSKNQHLIKQIIELRSQNNRKQCPKGSQKLQKNNFIIQSILGLMQFIQSIQWLKRIDGIVLSEIQMNTSKAAITLENFLNQQKKICSFLVKLISKRVGKQIRNQKEQILWFQIWIKHWFIIKRQLNLKQIVSQKRRRIDHLQKNLLKHYQNNMKQLFSQQLYQIIQILQKIQLIKMKQFNKDCIEIKLFLRLMFISRIFQNQIKIYRNLQQQITCLKILNCNQRMKFTFKLVWRCERQSNQRSYIIA</sequence>
<proteinExistence type="predicted"/>
<keyword evidence="2" id="KW-1185">Reference proteome</keyword>
<accession>A0A8S1PAJ9</accession>
<protein>
    <submittedName>
        <fullName evidence="1">Uncharacterized protein</fullName>
    </submittedName>
</protein>
<evidence type="ECO:0000313" key="2">
    <source>
        <dbReference type="Proteomes" id="UP000692954"/>
    </source>
</evidence>
<name>A0A8S1PAJ9_9CILI</name>
<dbReference type="Proteomes" id="UP000692954">
    <property type="component" value="Unassembled WGS sequence"/>
</dbReference>
<evidence type="ECO:0000313" key="1">
    <source>
        <dbReference type="EMBL" id="CAD8100075.1"/>
    </source>
</evidence>
<organism evidence="1 2">
    <name type="scientific">Paramecium sonneborni</name>
    <dbReference type="NCBI Taxonomy" id="65129"/>
    <lineage>
        <taxon>Eukaryota</taxon>
        <taxon>Sar</taxon>
        <taxon>Alveolata</taxon>
        <taxon>Ciliophora</taxon>
        <taxon>Intramacronucleata</taxon>
        <taxon>Oligohymenophorea</taxon>
        <taxon>Peniculida</taxon>
        <taxon>Parameciidae</taxon>
        <taxon>Paramecium</taxon>
    </lineage>
</organism>
<reference evidence="1" key="1">
    <citation type="submission" date="2021-01" db="EMBL/GenBank/DDBJ databases">
        <authorList>
            <consortium name="Genoscope - CEA"/>
            <person name="William W."/>
        </authorList>
    </citation>
    <scope>NUCLEOTIDE SEQUENCE</scope>
</reference>